<name>A0A2W5UP34_9CORY</name>
<dbReference type="EMBL" id="QFRA01000009">
    <property type="protein sequence ID" value="PZR05044.1"/>
    <property type="molecule type" value="Genomic_DNA"/>
</dbReference>
<dbReference type="InterPro" id="IPR051599">
    <property type="entry name" value="Cell_Envelope_Assoc"/>
</dbReference>
<dbReference type="Proteomes" id="UP000249432">
    <property type="component" value="Unassembled WGS sequence"/>
</dbReference>
<evidence type="ECO:0000313" key="4">
    <source>
        <dbReference type="Proteomes" id="UP000249432"/>
    </source>
</evidence>
<evidence type="ECO:0000259" key="2">
    <source>
        <dbReference type="Pfam" id="PF02698"/>
    </source>
</evidence>
<dbReference type="PANTHER" id="PTHR30336">
    <property type="entry name" value="INNER MEMBRANE PROTEIN, PROBABLE PERMEASE"/>
    <property type="match status" value="1"/>
</dbReference>
<evidence type="ECO:0000313" key="3">
    <source>
        <dbReference type="EMBL" id="PZR05044.1"/>
    </source>
</evidence>
<comment type="caution">
    <text evidence="3">The sequence shown here is derived from an EMBL/GenBank/DDBJ whole genome shotgun (WGS) entry which is preliminary data.</text>
</comment>
<dbReference type="AlphaFoldDB" id="A0A2W5UP34"/>
<keyword evidence="1" id="KW-1133">Transmembrane helix</keyword>
<dbReference type="Gene3D" id="3.40.50.620">
    <property type="entry name" value="HUPs"/>
    <property type="match status" value="1"/>
</dbReference>
<organism evidence="3 4">
    <name type="scientific">Corynebacterium kroppenstedtii</name>
    <dbReference type="NCBI Taxonomy" id="161879"/>
    <lineage>
        <taxon>Bacteria</taxon>
        <taxon>Bacillati</taxon>
        <taxon>Actinomycetota</taxon>
        <taxon>Actinomycetes</taxon>
        <taxon>Mycobacteriales</taxon>
        <taxon>Corynebacteriaceae</taxon>
        <taxon>Corynebacterium</taxon>
    </lineage>
</organism>
<accession>A0A2W5UP34</accession>
<feature type="domain" description="DUF218" evidence="2">
    <location>
        <begin position="44"/>
        <end position="176"/>
    </location>
</feature>
<sequence length="221" mass="24252">MGHWLGRTLWRVVVGAVLITAVLVCGTALRIWQFARHDDDTPSDVIVVMGAAQYNGTPSEWFAARLDKAATMYQEGTAPVIATLGGKQEGDQYTEAEAGKMYLEKLGVPSSAIVPISGGSDTLTSARAFVEYSHNEKRHWSSAVVVTDPWHALRARTMVRDQGFATHSVSTRHGPSVWSRDAQFSGILYETGGLIFYQATHRSNVMSEQGVEDLLKQARLE</sequence>
<dbReference type="InterPro" id="IPR014729">
    <property type="entry name" value="Rossmann-like_a/b/a_fold"/>
</dbReference>
<feature type="transmembrane region" description="Helical" evidence="1">
    <location>
        <begin position="12"/>
        <end position="32"/>
    </location>
</feature>
<dbReference type="Pfam" id="PF02698">
    <property type="entry name" value="DUF218"/>
    <property type="match status" value="1"/>
</dbReference>
<dbReference type="InterPro" id="IPR003848">
    <property type="entry name" value="DUF218"/>
</dbReference>
<proteinExistence type="predicted"/>
<dbReference type="CDD" id="cd06259">
    <property type="entry name" value="YdcF-like"/>
    <property type="match status" value="1"/>
</dbReference>
<keyword evidence="1" id="KW-0812">Transmembrane</keyword>
<reference evidence="3 4" key="1">
    <citation type="submission" date="2017-08" db="EMBL/GenBank/DDBJ databases">
        <title>Infants hospitalized years apart are colonized by the same room-sourced microbial strains.</title>
        <authorList>
            <person name="Brooks B."/>
            <person name="Olm M.R."/>
            <person name="Firek B.A."/>
            <person name="Baker R."/>
            <person name="Thomas B.C."/>
            <person name="Morowitz M.J."/>
            <person name="Banfield J.F."/>
        </authorList>
    </citation>
    <scope>NUCLEOTIDE SEQUENCE [LARGE SCALE GENOMIC DNA]</scope>
    <source>
        <strain evidence="3">S2_003_000_R1_3</strain>
    </source>
</reference>
<dbReference type="PANTHER" id="PTHR30336:SF20">
    <property type="entry name" value="DUF218 DOMAIN-CONTAINING PROTEIN"/>
    <property type="match status" value="1"/>
</dbReference>
<gene>
    <name evidence="3" type="ORF">DI525_05115</name>
</gene>
<dbReference type="GO" id="GO:0005886">
    <property type="term" value="C:plasma membrane"/>
    <property type="evidence" value="ECO:0007669"/>
    <property type="project" value="TreeGrafter"/>
</dbReference>
<evidence type="ECO:0000256" key="1">
    <source>
        <dbReference type="SAM" id="Phobius"/>
    </source>
</evidence>
<keyword evidence="1" id="KW-0472">Membrane</keyword>
<protein>
    <recommendedName>
        <fullName evidence="2">DUF218 domain-containing protein</fullName>
    </recommendedName>
</protein>